<gene>
    <name evidence="7" type="ORF">BT96DRAFT_91009</name>
</gene>
<name>A0A6A4HIN8_9AGAR</name>
<dbReference type="PANTHER" id="PTHR14326:SF44">
    <property type="entry name" value="TARGETING PROTEIN FOR XKLP2"/>
    <property type="match status" value="1"/>
</dbReference>
<keyword evidence="4" id="KW-0206">Cytoskeleton</keyword>
<dbReference type="GO" id="GO:0005874">
    <property type="term" value="C:microtubule"/>
    <property type="evidence" value="ECO:0007669"/>
    <property type="project" value="InterPro"/>
</dbReference>
<evidence type="ECO:0000313" key="8">
    <source>
        <dbReference type="Proteomes" id="UP000799118"/>
    </source>
</evidence>
<sequence>MNVISTARGGLAERLVMYSQNLAGSQELSNLRAGTVSSALTVSSPFHQISSHLPHGASPKASTRDMVPCLTLSQLSPSKTRRRSSTPEPKSLRSSDGDASPMRQSHKRPGSPVSNTQLRKKEKISTISSSSARAILPGSRAIIKRRTPSVNSNSASVMAKTKPMRHVSGPSRTTRGPPVVSKGSLGGSSIAQSHTVVHSSGTLMDSGGSSKLSVEQSEGSTKITRSHPTRPVEFNFRTNVRSEAGRPSSNAREPEDSSQRKLKHHTPYTIPNFKSSHAAQDALLTSLKGQITPVVPLPIEMHTDVRARERSKFNERVREKEAEMDRALEERKRQQAEEEERENRELRKKAIPKAHPVPDWYKDVPRRKEQRSQSGSEVDR</sequence>
<feature type="compositionally biased region" description="Basic and acidic residues" evidence="5">
    <location>
        <begin position="360"/>
        <end position="380"/>
    </location>
</feature>
<accession>A0A6A4HIN8</accession>
<evidence type="ECO:0000259" key="6">
    <source>
        <dbReference type="Pfam" id="PF06886"/>
    </source>
</evidence>
<feature type="compositionally biased region" description="Polar residues" evidence="5">
    <location>
        <begin position="236"/>
        <end position="251"/>
    </location>
</feature>
<feature type="region of interest" description="Disordered" evidence="5">
    <location>
        <begin position="200"/>
        <end position="274"/>
    </location>
</feature>
<evidence type="ECO:0000256" key="4">
    <source>
        <dbReference type="ARBA" id="ARBA00023212"/>
    </source>
</evidence>
<protein>
    <recommendedName>
        <fullName evidence="6">TPX2 C-terminal domain-containing protein</fullName>
    </recommendedName>
</protein>
<feature type="region of interest" description="Disordered" evidence="5">
    <location>
        <begin position="71"/>
        <end position="188"/>
    </location>
</feature>
<dbReference type="InterPro" id="IPR009675">
    <property type="entry name" value="TPX2_fam"/>
</dbReference>
<dbReference type="OrthoDB" id="3242303at2759"/>
<dbReference type="InterPro" id="IPR027329">
    <property type="entry name" value="TPX2_C"/>
</dbReference>
<dbReference type="AlphaFoldDB" id="A0A6A4HIN8"/>
<evidence type="ECO:0000256" key="2">
    <source>
        <dbReference type="ARBA" id="ARBA00005885"/>
    </source>
</evidence>
<keyword evidence="3" id="KW-0963">Cytoplasm</keyword>
<feature type="compositionally biased region" description="Basic and acidic residues" evidence="5">
    <location>
        <begin position="315"/>
        <end position="345"/>
    </location>
</feature>
<evidence type="ECO:0000256" key="5">
    <source>
        <dbReference type="SAM" id="MobiDB-lite"/>
    </source>
</evidence>
<dbReference type="Proteomes" id="UP000799118">
    <property type="component" value="Unassembled WGS sequence"/>
</dbReference>
<dbReference type="Pfam" id="PF06886">
    <property type="entry name" value="TPX2"/>
    <property type="match status" value="1"/>
</dbReference>
<feature type="domain" description="TPX2 C-terminal" evidence="6">
    <location>
        <begin position="300"/>
        <end position="369"/>
    </location>
</feature>
<reference evidence="7" key="1">
    <citation type="journal article" date="2019" name="Environ. Microbiol.">
        <title>Fungal ecological strategies reflected in gene transcription - a case study of two litter decomposers.</title>
        <authorList>
            <person name="Barbi F."/>
            <person name="Kohler A."/>
            <person name="Barry K."/>
            <person name="Baskaran P."/>
            <person name="Daum C."/>
            <person name="Fauchery L."/>
            <person name="Ihrmark K."/>
            <person name="Kuo A."/>
            <person name="LaButti K."/>
            <person name="Lipzen A."/>
            <person name="Morin E."/>
            <person name="Grigoriev I.V."/>
            <person name="Henrissat B."/>
            <person name="Lindahl B."/>
            <person name="Martin F."/>
        </authorList>
    </citation>
    <scope>NUCLEOTIDE SEQUENCE</scope>
    <source>
        <strain evidence="7">JB14</strain>
    </source>
</reference>
<evidence type="ECO:0000313" key="7">
    <source>
        <dbReference type="EMBL" id="KAE9396964.1"/>
    </source>
</evidence>
<dbReference type="GO" id="GO:0005819">
    <property type="term" value="C:spindle"/>
    <property type="evidence" value="ECO:0007669"/>
    <property type="project" value="InterPro"/>
</dbReference>
<keyword evidence="8" id="KW-1185">Reference proteome</keyword>
<dbReference type="PANTHER" id="PTHR14326">
    <property type="entry name" value="TARGETING PROTEIN FOR XKLP2"/>
    <property type="match status" value="1"/>
</dbReference>
<dbReference type="GO" id="GO:0060236">
    <property type="term" value="P:regulation of mitotic spindle organization"/>
    <property type="evidence" value="ECO:0007669"/>
    <property type="project" value="InterPro"/>
</dbReference>
<comment type="similarity">
    <text evidence="2">Belongs to the TPX2 family.</text>
</comment>
<comment type="subcellular location">
    <subcellularLocation>
        <location evidence="1">Cytoplasm</location>
        <location evidence="1">Cytoskeleton</location>
    </subcellularLocation>
</comment>
<feature type="region of interest" description="Disordered" evidence="5">
    <location>
        <begin position="315"/>
        <end position="380"/>
    </location>
</feature>
<feature type="compositionally biased region" description="Polar residues" evidence="5">
    <location>
        <begin position="200"/>
        <end position="223"/>
    </location>
</feature>
<organism evidence="7 8">
    <name type="scientific">Gymnopus androsaceus JB14</name>
    <dbReference type="NCBI Taxonomy" id="1447944"/>
    <lineage>
        <taxon>Eukaryota</taxon>
        <taxon>Fungi</taxon>
        <taxon>Dikarya</taxon>
        <taxon>Basidiomycota</taxon>
        <taxon>Agaricomycotina</taxon>
        <taxon>Agaricomycetes</taxon>
        <taxon>Agaricomycetidae</taxon>
        <taxon>Agaricales</taxon>
        <taxon>Marasmiineae</taxon>
        <taxon>Omphalotaceae</taxon>
        <taxon>Gymnopus</taxon>
    </lineage>
</organism>
<proteinExistence type="inferred from homology"/>
<evidence type="ECO:0000256" key="3">
    <source>
        <dbReference type="ARBA" id="ARBA00022490"/>
    </source>
</evidence>
<evidence type="ECO:0000256" key="1">
    <source>
        <dbReference type="ARBA" id="ARBA00004245"/>
    </source>
</evidence>
<dbReference type="EMBL" id="ML769505">
    <property type="protein sequence ID" value="KAE9396964.1"/>
    <property type="molecule type" value="Genomic_DNA"/>
</dbReference>